<organism evidence="2 3">
    <name type="scientific">Pisum sativum</name>
    <name type="common">Garden pea</name>
    <name type="synonym">Lathyrus oleraceus</name>
    <dbReference type="NCBI Taxonomy" id="3888"/>
    <lineage>
        <taxon>Eukaryota</taxon>
        <taxon>Viridiplantae</taxon>
        <taxon>Streptophyta</taxon>
        <taxon>Embryophyta</taxon>
        <taxon>Tracheophyta</taxon>
        <taxon>Spermatophyta</taxon>
        <taxon>Magnoliopsida</taxon>
        <taxon>eudicotyledons</taxon>
        <taxon>Gunneridae</taxon>
        <taxon>Pentapetalae</taxon>
        <taxon>rosids</taxon>
        <taxon>fabids</taxon>
        <taxon>Fabales</taxon>
        <taxon>Fabaceae</taxon>
        <taxon>Papilionoideae</taxon>
        <taxon>50 kb inversion clade</taxon>
        <taxon>NPAAA clade</taxon>
        <taxon>Hologalegina</taxon>
        <taxon>IRL clade</taxon>
        <taxon>Fabeae</taxon>
        <taxon>Lathyrus</taxon>
    </lineage>
</organism>
<proteinExistence type="predicted"/>
<protein>
    <submittedName>
        <fullName evidence="2">Uncharacterized protein</fullName>
    </submittedName>
</protein>
<comment type="caution">
    <text evidence="2">The sequence shown here is derived from an EMBL/GenBank/DDBJ whole genome shotgun (WGS) entry which is preliminary data.</text>
</comment>
<dbReference type="AlphaFoldDB" id="A0A9D4XK04"/>
<name>A0A9D4XK04_PEA</name>
<evidence type="ECO:0000313" key="2">
    <source>
        <dbReference type="EMBL" id="KAI5421847.1"/>
    </source>
</evidence>
<dbReference type="EMBL" id="JAMSHJ010000004">
    <property type="protein sequence ID" value="KAI5421847.1"/>
    <property type="molecule type" value="Genomic_DNA"/>
</dbReference>
<keyword evidence="3" id="KW-1185">Reference proteome</keyword>
<sequence>MLCNTNGQILGYDTHIDNLVDSVANDNDTTPIENIVDSAETITNPHVETYDEPSGEPFIEPTTEPTVNVPVFDMHLNDILDEYEDSTKELRDEDPQNIEPHRIIGNVIKSQDKDNQEKDKEMVEVDEENETDEEPTISVMKSIILSQHPEVVHPEEAQSKKAVSLTFDYKLFVGIHVLYILVTKYQDQSVVGNSYQLSKSTKKDVFLELMEVSKALQETFDVSTIRKKNMDNFIKMMTMEMEVE</sequence>
<feature type="compositionally biased region" description="Acidic residues" evidence="1">
    <location>
        <begin position="124"/>
        <end position="133"/>
    </location>
</feature>
<gene>
    <name evidence="2" type="ORF">KIW84_045330</name>
</gene>
<dbReference type="Proteomes" id="UP001058974">
    <property type="component" value="Chromosome 4"/>
</dbReference>
<reference evidence="2 3" key="1">
    <citation type="journal article" date="2022" name="Nat. Genet.">
        <title>Improved pea reference genome and pan-genome highlight genomic features and evolutionary characteristics.</title>
        <authorList>
            <person name="Yang T."/>
            <person name="Liu R."/>
            <person name="Luo Y."/>
            <person name="Hu S."/>
            <person name="Wang D."/>
            <person name="Wang C."/>
            <person name="Pandey M.K."/>
            <person name="Ge S."/>
            <person name="Xu Q."/>
            <person name="Li N."/>
            <person name="Li G."/>
            <person name="Huang Y."/>
            <person name="Saxena R.K."/>
            <person name="Ji Y."/>
            <person name="Li M."/>
            <person name="Yan X."/>
            <person name="He Y."/>
            <person name="Liu Y."/>
            <person name="Wang X."/>
            <person name="Xiang C."/>
            <person name="Varshney R.K."/>
            <person name="Ding H."/>
            <person name="Gao S."/>
            <person name="Zong X."/>
        </authorList>
    </citation>
    <scope>NUCLEOTIDE SEQUENCE [LARGE SCALE GENOMIC DNA]</scope>
    <source>
        <strain evidence="2 3">cv. Zhongwan 6</strain>
    </source>
</reference>
<evidence type="ECO:0000256" key="1">
    <source>
        <dbReference type="SAM" id="MobiDB-lite"/>
    </source>
</evidence>
<dbReference type="Gramene" id="Psat04G0533000-T1">
    <property type="protein sequence ID" value="KAI5421847.1"/>
    <property type="gene ID" value="KIW84_045330"/>
</dbReference>
<feature type="region of interest" description="Disordered" evidence="1">
    <location>
        <begin position="106"/>
        <end position="133"/>
    </location>
</feature>
<feature type="compositionally biased region" description="Basic and acidic residues" evidence="1">
    <location>
        <begin position="110"/>
        <end position="123"/>
    </location>
</feature>
<accession>A0A9D4XK04</accession>
<evidence type="ECO:0000313" key="3">
    <source>
        <dbReference type="Proteomes" id="UP001058974"/>
    </source>
</evidence>